<dbReference type="InterPro" id="IPR015943">
    <property type="entry name" value="WD40/YVTN_repeat-like_dom_sf"/>
</dbReference>
<dbReference type="SUPFAM" id="SSF50969">
    <property type="entry name" value="YVTN repeat-like/Quinoprotein amine dehydrogenase"/>
    <property type="match status" value="1"/>
</dbReference>
<dbReference type="GO" id="GO:0043161">
    <property type="term" value="P:proteasome-mediated ubiquitin-dependent protein catabolic process"/>
    <property type="evidence" value="ECO:0007669"/>
    <property type="project" value="TreeGrafter"/>
</dbReference>
<dbReference type="InterPro" id="IPR001680">
    <property type="entry name" value="WD40_rpt"/>
</dbReference>
<keyword evidence="5" id="KW-0732">Signal</keyword>
<dbReference type="PROSITE" id="PS50294">
    <property type="entry name" value="WD_REPEATS_REGION"/>
    <property type="match status" value="3"/>
</dbReference>
<dbReference type="GO" id="GO:0005737">
    <property type="term" value="C:cytoplasm"/>
    <property type="evidence" value="ECO:0007669"/>
    <property type="project" value="TreeGrafter"/>
</dbReference>
<dbReference type="SMART" id="SM00564">
    <property type="entry name" value="PQQ"/>
    <property type="match status" value="5"/>
</dbReference>
<evidence type="ECO:0000256" key="1">
    <source>
        <dbReference type="ARBA" id="ARBA00022490"/>
    </source>
</evidence>
<feature type="repeat" description="WD" evidence="4">
    <location>
        <begin position="825"/>
        <end position="865"/>
    </location>
</feature>
<evidence type="ECO:0000256" key="5">
    <source>
        <dbReference type="SAM" id="SignalP"/>
    </source>
</evidence>
<evidence type="ECO:0000313" key="7">
    <source>
        <dbReference type="Proteomes" id="UP000663879"/>
    </source>
</evidence>
<dbReference type="CDD" id="cd00200">
    <property type="entry name" value="WD40"/>
    <property type="match status" value="1"/>
</dbReference>
<keyword evidence="3" id="KW-0677">Repeat</keyword>
<protein>
    <submittedName>
        <fullName evidence="6">Uncharacterized protein</fullName>
    </submittedName>
</protein>
<feature type="chain" id="PRO_5032371801" evidence="5">
    <location>
        <begin position="20"/>
        <end position="1014"/>
    </location>
</feature>
<dbReference type="AlphaFoldDB" id="A0A813TQQ5"/>
<dbReference type="SUPFAM" id="SSF50978">
    <property type="entry name" value="WD40 repeat-like"/>
    <property type="match status" value="1"/>
</dbReference>
<gene>
    <name evidence="6" type="ORF">OXX778_LOCUS7214</name>
</gene>
<dbReference type="PANTHER" id="PTHR19849:SF0">
    <property type="entry name" value="PHOSPHOLIPASE A-2-ACTIVATING PROTEIN"/>
    <property type="match status" value="1"/>
</dbReference>
<dbReference type="Gene3D" id="2.130.10.10">
    <property type="entry name" value="YVTN repeat-like/Quinoprotein amine dehydrogenase"/>
    <property type="match status" value="3"/>
</dbReference>
<dbReference type="GO" id="GO:0005634">
    <property type="term" value="C:nucleus"/>
    <property type="evidence" value="ECO:0007669"/>
    <property type="project" value="TreeGrafter"/>
</dbReference>
<evidence type="ECO:0000256" key="3">
    <source>
        <dbReference type="ARBA" id="ARBA00022737"/>
    </source>
</evidence>
<name>A0A813TQQ5_9BILA</name>
<dbReference type="Proteomes" id="UP000663879">
    <property type="component" value="Unassembled WGS sequence"/>
</dbReference>
<organism evidence="6 7">
    <name type="scientific">Brachionus calyciflorus</name>
    <dbReference type="NCBI Taxonomy" id="104777"/>
    <lineage>
        <taxon>Eukaryota</taxon>
        <taxon>Metazoa</taxon>
        <taxon>Spiralia</taxon>
        <taxon>Gnathifera</taxon>
        <taxon>Rotifera</taxon>
        <taxon>Eurotatoria</taxon>
        <taxon>Monogononta</taxon>
        <taxon>Pseudotrocha</taxon>
        <taxon>Ploima</taxon>
        <taxon>Brachionidae</taxon>
        <taxon>Brachionus</taxon>
    </lineage>
</organism>
<evidence type="ECO:0000256" key="2">
    <source>
        <dbReference type="ARBA" id="ARBA00022574"/>
    </source>
</evidence>
<dbReference type="PANTHER" id="PTHR19849">
    <property type="entry name" value="PHOSPHOLIPASE A-2-ACTIVATING PROTEIN"/>
    <property type="match status" value="1"/>
</dbReference>
<dbReference type="PROSITE" id="PS00678">
    <property type="entry name" value="WD_REPEATS_1"/>
    <property type="match status" value="2"/>
</dbReference>
<reference evidence="6" key="1">
    <citation type="submission" date="2021-02" db="EMBL/GenBank/DDBJ databases">
        <authorList>
            <person name="Nowell W R."/>
        </authorList>
    </citation>
    <scope>NUCLEOTIDE SEQUENCE</scope>
    <source>
        <strain evidence="6">Ploen Becks lab</strain>
    </source>
</reference>
<dbReference type="Pfam" id="PF00400">
    <property type="entry name" value="WD40"/>
    <property type="match status" value="6"/>
</dbReference>
<dbReference type="InterPro" id="IPR011044">
    <property type="entry name" value="Quino_amine_DH_bsu"/>
</dbReference>
<feature type="repeat" description="WD" evidence="4">
    <location>
        <begin position="514"/>
        <end position="536"/>
    </location>
</feature>
<comment type="caution">
    <text evidence="6">The sequence shown here is derived from an EMBL/GenBank/DDBJ whole genome shotgun (WGS) entry which is preliminary data.</text>
</comment>
<feature type="repeat" description="WD" evidence="4">
    <location>
        <begin position="784"/>
        <end position="824"/>
    </location>
</feature>
<keyword evidence="2 4" id="KW-0853">WD repeat</keyword>
<evidence type="ECO:0000313" key="6">
    <source>
        <dbReference type="EMBL" id="CAF0816000.1"/>
    </source>
</evidence>
<dbReference type="PRINTS" id="PR00320">
    <property type="entry name" value="GPROTEINBRPT"/>
</dbReference>
<proteinExistence type="predicted"/>
<feature type="repeat" description="WD" evidence="4">
    <location>
        <begin position="866"/>
        <end position="906"/>
    </location>
</feature>
<accession>A0A813TQQ5</accession>
<dbReference type="GO" id="GO:0043130">
    <property type="term" value="F:ubiquitin binding"/>
    <property type="evidence" value="ECO:0007669"/>
    <property type="project" value="TreeGrafter"/>
</dbReference>
<dbReference type="InterPro" id="IPR018391">
    <property type="entry name" value="PQQ_b-propeller_rpt"/>
</dbReference>
<dbReference type="EMBL" id="CAJNOC010000908">
    <property type="protein sequence ID" value="CAF0816000.1"/>
    <property type="molecule type" value="Genomic_DNA"/>
</dbReference>
<dbReference type="InterPro" id="IPR019775">
    <property type="entry name" value="WD40_repeat_CS"/>
</dbReference>
<feature type="repeat" description="WD" evidence="4">
    <location>
        <begin position="743"/>
        <end position="783"/>
    </location>
</feature>
<dbReference type="OrthoDB" id="756370at2759"/>
<keyword evidence="1" id="KW-0963">Cytoplasm</keyword>
<keyword evidence="7" id="KW-1185">Reference proteome</keyword>
<dbReference type="PROSITE" id="PS50082">
    <property type="entry name" value="WD_REPEATS_2"/>
    <property type="match status" value="6"/>
</dbReference>
<evidence type="ECO:0000256" key="4">
    <source>
        <dbReference type="PROSITE-ProRule" id="PRU00221"/>
    </source>
</evidence>
<dbReference type="InterPro" id="IPR020472">
    <property type="entry name" value="WD40_PAC1"/>
</dbReference>
<dbReference type="GO" id="GO:0010992">
    <property type="term" value="P:ubiquitin recycling"/>
    <property type="evidence" value="ECO:0007669"/>
    <property type="project" value="TreeGrafter"/>
</dbReference>
<dbReference type="InterPro" id="IPR036322">
    <property type="entry name" value="WD40_repeat_dom_sf"/>
</dbReference>
<feature type="repeat" description="WD" evidence="4">
    <location>
        <begin position="537"/>
        <end position="577"/>
    </location>
</feature>
<sequence>MLLQFLIISLILIFKNVSLQSLHSSFDLYDTADLILNVNTQNNLVHIEAFKSKNNNFIIENKITERYSHLKWVSMGYPRLTLRNRFENSTLSQIFEMKPQGFDIFIETLTNQHRVEFTKLIKETYNIDVKPHQILSLVPTKFDCKIELFSKGQKILFTGRAIKMNTSPIRVMFSAPKQSSQERTIFDQYLKNYGNTVDFDIDCTVSLSKKEIKETRLILDQQQIIDLGIIEKLLGDKKVRYVLRNQIAQLSNELYKKLNIFEKYEISKEEFSERFSDDFIQQTSQNGFTTVGFFNALWNLSSYNFEEELESLKKRIVSFFTNISDNSAQFSNEEFDKINNQTSNDIIWNKKEDVMYPEIIRIPQISKSLLSKNLSFLLKSDYFDKSVFKRSYLLNTKLIQNQELTLNASKQSIIEEPEKSEIIKSYFTMFNKFREDLNKSRDNIVLEILNLTLNNIPTDFVPDPSNEELVRYSFYNEKNDRRYFLNKTIIRMIYRQSLEYNQILSFKILPDGNLATGCEDGTIKIWNLDDGSLIKTMEGHFGPVYSLVVLKDGNLASCSRDYTINIWNHNDGSLLKTIFIENLELCKMAVLPDGNLAVRNNDILTIWDPYNELLIGSITDRLSRSDPLIFLSDGNFAYISEDETIKKVTYNNSLKNSKKTFIKCETKPKTWLLIKSYRDIIIKIKRNYEEKENVFSNNFNLTFSDEYDSYYSFAVLSNGYLASGSQSDIKIWNADNGSLIRIIPGHSGRVLALTVLQNGNLASCSEDKTIKIWDANFGSLKITINGHSDRVNTLVVLPNGNLASGSDDKTIKIWNPNNGSLIRTLKDHSGAVNTLVVLTDGNLASGSDDKTIKIWNSSNGSLIRTIENHFSSVNSLAVLQDGNLASCSINKLILIWNVDNGSLIRTIIDIDFSPINSLAVLPNGNLISIVDSAFSEKISISKEKSIIESLGILPKGKFVTGASSEFYKKIKIWNPDDASLVGTIDGNFISPNSLIVLSDGNIVYDSRSIKKFWF</sequence>
<feature type="signal peptide" evidence="5">
    <location>
        <begin position="1"/>
        <end position="19"/>
    </location>
</feature>
<dbReference type="SMART" id="SM00320">
    <property type="entry name" value="WD40"/>
    <property type="match status" value="8"/>
</dbReference>